<feature type="compositionally biased region" description="Polar residues" evidence="1">
    <location>
        <begin position="1"/>
        <end position="25"/>
    </location>
</feature>
<organism evidence="2 3">
    <name type="scientific">Athelia psychrophila</name>
    <dbReference type="NCBI Taxonomy" id="1759441"/>
    <lineage>
        <taxon>Eukaryota</taxon>
        <taxon>Fungi</taxon>
        <taxon>Dikarya</taxon>
        <taxon>Basidiomycota</taxon>
        <taxon>Agaricomycotina</taxon>
        <taxon>Agaricomycetes</taxon>
        <taxon>Agaricomycetidae</taxon>
        <taxon>Atheliales</taxon>
        <taxon>Atheliaceae</taxon>
        <taxon>Athelia</taxon>
    </lineage>
</organism>
<feature type="region of interest" description="Disordered" evidence="1">
    <location>
        <begin position="1"/>
        <end position="90"/>
    </location>
</feature>
<evidence type="ECO:0000313" key="2">
    <source>
        <dbReference type="EMBL" id="KZP28223.1"/>
    </source>
</evidence>
<gene>
    <name evidence="2" type="ORF">FIBSPDRAFT_947809</name>
</gene>
<dbReference type="PANTHER" id="PTHR10068:SF14">
    <property type="entry name" value="CELL WALL ADHESIN EAP1"/>
    <property type="match status" value="1"/>
</dbReference>
<dbReference type="Proteomes" id="UP000076532">
    <property type="component" value="Unassembled WGS sequence"/>
</dbReference>
<dbReference type="OrthoDB" id="3260975at2759"/>
<reference evidence="2 3" key="1">
    <citation type="journal article" date="2016" name="Mol. Biol. Evol.">
        <title>Comparative Genomics of Early-Diverging Mushroom-Forming Fungi Provides Insights into the Origins of Lignocellulose Decay Capabilities.</title>
        <authorList>
            <person name="Nagy L.G."/>
            <person name="Riley R."/>
            <person name="Tritt A."/>
            <person name="Adam C."/>
            <person name="Daum C."/>
            <person name="Floudas D."/>
            <person name="Sun H."/>
            <person name="Yadav J.S."/>
            <person name="Pangilinan J."/>
            <person name="Larsson K.H."/>
            <person name="Matsuura K."/>
            <person name="Barry K."/>
            <person name="Labutti K."/>
            <person name="Kuo R."/>
            <person name="Ohm R.A."/>
            <person name="Bhattacharya S.S."/>
            <person name="Shirouzu T."/>
            <person name="Yoshinaga Y."/>
            <person name="Martin F.M."/>
            <person name="Grigoriev I.V."/>
            <person name="Hibbett D.S."/>
        </authorList>
    </citation>
    <scope>NUCLEOTIDE SEQUENCE [LARGE SCALE GENOMIC DNA]</scope>
    <source>
        <strain evidence="2 3">CBS 109695</strain>
    </source>
</reference>
<evidence type="ECO:0000313" key="3">
    <source>
        <dbReference type="Proteomes" id="UP000076532"/>
    </source>
</evidence>
<evidence type="ECO:0000256" key="1">
    <source>
        <dbReference type="SAM" id="MobiDB-lite"/>
    </source>
</evidence>
<protein>
    <submittedName>
        <fullName evidence="2">Uncharacterized protein</fullName>
    </submittedName>
</protein>
<keyword evidence="3" id="KW-1185">Reference proteome</keyword>
<accession>A0A166RFT3</accession>
<proteinExistence type="predicted"/>
<dbReference type="EMBL" id="KV417504">
    <property type="protein sequence ID" value="KZP28223.1"/>
    <property type="molecule type" value="Genomic_DNA"/>
</dbReference>
<feature type="compositionally biased region" description="Low complexity" evidence="1">
    <location>
        <begin position="26"/>
        <end position="37"/>
    </location>
</feature>
<dbReference type="AlphaFoldDB" id="A0A166RFT3"/>
<dbReference type="STRING" id="436010.A0A166RFT3"/>
<sequence length="649" mass="71878">MPPRASNGQFAKTLQISSFSNSPTESISSFSDIKNSSPGYEEIDLSDHDSEFQHSTSPHPFYTPPLTQIYLPPSRLAPHSGPPRTRSLPYLQPIQPVQPIQPIQPLQPLQSLQSLQPVQPIQPIQPLQPLQSLQSLQPVQPIQPIQPLQPLQSLQSLQPLQPLQPIQPLQPLQSLQSLQPVQPIQPIQPLQPLQSLQSLQPVQPIQPIQPLQSLQSLQSLQPIQPLQSLQSLQSLQPIQPLQSLQSLQSLQPIQPLQSLQSLQPIQPLQPLQPLRSTQILQHANQYFIKMLEVSFDNDSALTTAQKCEQFRRHCRSTMDAEEWYDLQDLAMRGDWDKLKMVFNAQWPPRVRIKPSKTERTKELHSTLLAEGDILKKTDKGDIMVYGFTGWIDKVTHLTALCDTANAHVQSVYETTLKILRDLISEGEPTLWSTFGAAVCAVSITKLREGITTEARHKAVEEHLAELDRRQRNPPPAPASSTAMDNICRAFGGMTLNNPTAPRAYSVPLATPAAGDTPAGQATCTQQLAAYLVQHGHTKPHETRPYPLKPGTLPVATGACFKCGTDLPRRHSTRECFSSTPVPDFELRYCMVAAVCHGIVRGPQPPDGFVAQAVHMIKVTNLSPAQLAELQEEGTFITEVDQGNTDGLLA</sequence>
<dbReference type="PANTHER" id="PTHR10068">
    <property type="entry name" value="BONE MARROW PROTEOGLYCAN"/>
    <property type="match status" value="1"/>
</dbReference>
<name>A0A166RFT3_9AGAM</name>